<name>A0A9Q5I122_SANBA</name>
<gene>
    <name evidence="2" type="ORF">A7U60_g3256</name>
</gene>
<dbReference type="GO" id="GO:0016747">
    <property type="term" value="F:acyltransferase activity, transferring groups other than amino-acyl groups"/>
    <property type="evidence" value="ECO:0007669"/>
    <property type="project" value="InterPro"/>
</dbReference>
<feature type="domain" description="N-acetyltransferase" evidence="1">
    <location>
        <begin position="78"/>
        <end position="239"/>
    </location>
</feature>
<dbReference type="AlphaFoldDB" id="A0A9Q5I122"/>
<evidence type="ECO:0000313" key="2">
    <source>
        <dbReference type="EMBL" id="OCB89564.1"/>
    </source>
</evidence>
<dbReference type="InterPro" id="IPR016181">
    <property type="entry name" value="Acyl_CoA_acyltransferase"/>
</dbReference>
<protein>
    <submittedName>
        <fullName evidence="2">Acyl-CoA N-acyltransferase</fullName>
    </submittedName>
</protein>
<dbReference type="CDD" id="cd04301">
    <property type="entry name" value="NAT_SF"/>
    <property type="match status" value="1"/>
</dbReference>
<sequence length="244" mass="27302">MSTLAQSGSTQAPPRHEIIKIPDVGESGRDELKQQCFDVRIAVFTQEQGFPLEIEIDDKMSTLAQSGSTQVPPRHKIIKIPDVGESGRDELKQQCFDVRIAVFTQEQGFPLEIEIDEADESATHFLLRLVPSLKPIGTIRATRVDDASYKMGRLAVLKDYRKYRFGRALILTFHDWAIGDARRRGAESGSFIRLNSPYGSCMTADSSSFPCRYGYEPEGDEFDEDGAPHQKMVASLQIPFDPDS</sequence>
<dbReference type="EMBL" id="LNZH02000153">
    <property type="protein sequence ID" value="OCB89564.1"/>
    <property type="molecule type" value="Genomic_DNA"/>
</dbReference>
<dbReference type="Gene3D" id="3.40.630.30">
    <property type="match status" value="1"/>
</dbReference>
<evidence type="ECO:0000313" key="3">
    <source>
        <dbReference type="Proteomes" id="UP000757232"/>
    </source>
</evidence>
<comment type="caution">
    <text evidence="2">The sequence shown here is derived from an EMBL/GenBank/DDBJ whole genome shotgun (WGS) entry which is preliminary data.</text>
</comment>
<dbReference type="OrthoDB" id="329272at2759"/>
<accession>A0A9Q5I122</accession>
<proteinExistence type="predicted"/>
<dbReference type="Proteomes" id="UP000757232">
    <property type="component" value="Unassembled WGS sequence"/>
</dbReference>
<dbReference type="SUPFAM" id="SSF55729">
    <property type="entry name" value="Acyl-CoA N-acyltransferases (Nat)"/>
    <property type="match status" value="1"/>
</dbReference>
<dbReference type="InterPro" id="IPR000182">
    <property type="entry name" value="GNAT_dom"/>
</dbReference>
<dbReference type="PROSITE" id="PS51186">
    <property type="entry name" value="GNAT"/>
    <property type="match status" value="1"/>
</dbReference>
<reference evidence="2" key="1">
    <citation type="submission" date="2016-06" db="EMBL/GenBank/DDBJ databases">
        <title>Draft Genome sequence of the fungus Inonotus baumii.</title>
        <authorList>
            <person name="Zhu H."/>
            <person name="Lin W."/>
        </authorList>
    </citation>
    <scope>NUCLEOTIDE SEQUENCE</scope>
    <source>
        <strain evidence="2">821</strain>
    </source>
</reference>
<keyword evidence="3" id="KW-1185">Reference proteome</keyword>
<evidence type="ECO:0000259" key="1">
    <source>
        <dbReference type="PROSITE" id="PS51186"/>
    </source>
</evidence>
<organism evidence="2 3">
    <name type="scientific">Sanghuangporus baumii</name>
    <name type="common">Phellinus baumii</name>
    <dbReference type="NCBI Taxonomy" id="108892"/>
    <lineage>
        <taxon>Eukaryota</taxon>
        <taxon>Fungi</taxon>
        <taxon>Dikarya</taxon>
        <taxon>Basidiomycota</taxon>
        <taxon>Agaricomycotina</taxon>
        <taxon>Agaricomycetes</taxon>
        <taxon>Hymenochaetales</taxon>
        <taxon>Hymenochaetaceae</taxon>
        <taxon>Sanghuangporus</taxon>
    </lineage>
</organism>